<dbReference type="InParanoid" id="T0RWE2"/>
<dbReference type="VEuPathDB" id="FungiDB:SDRG_07977"/>
<evidence type="ECO:0000256" key="8">
    <source>
        <dbReference type="ARBA" id="ARBA00022989"/>
    </source>
</evidence>
<evidence type="ECO:0000256" key="10">
    <source>
        <dbReference type="ARBA" id="ARBA00023136"/>
    </source>
</evidence>
<dbReference type="PROSITE" id="PS01315">
    <property type="entry name" value="CDS"/>
    <property type="match status" value="1"/>
</dbReference>
<dbReference type="STRING" id="1156394.T0RWE2"/>
<comment type="pathway">
    <text evidence="13">Phospholipid metabolism; CDP-diacylglycerol biosynthesis; CDP-diacylglycerol from sn-glycerol 3-phosphate: step 3/3.</text>
</comment>
<feature type="transmembrane region" description="Helical" evidence="14">
    <location>
        <begin position="356"/>
        <end position="377"/>
    </location>
</feature>
<dbReference type="Proteomes" id="UP000030762">
    <property type="component" value="Unassembled WGS sequence"/>
</dbReference>
<evidence type="ECO:0000256" key="4">
    <source>
        <dbReference type="ARBA" id="ARBA00022516"/>
    </source>
</evidence>
<sequence length="497" mass="55030">MPGVRLDTLLAEHMTTEPVDDDDVVLLEAMTSTTVGTKTQDAMRTVRESHVVRRIRRSNAIQRVLSGLVLAPSVLAFLLLGPRFAPYLLCSVVVSICYYEFAWLSHRIVHRVATSVALSDLTSLRPIPVLNLRDCAISPISRGYDKVAAAILSTLQTMLLLGLTYVTNLYVWHFESLPVDAAQDRPHVQAVAYLYIYLGVTGWVAFYCAWLTPSWRAHLLLLVVQLFYGLRALNTFSTNYYSNHVYLLGYDYTKQTFALIAIAVHLSFASLASLPDGIRILFGVLLDCVAFGYVALLMDPISTFMASVIDGRRLALGFLAVVWGADTGAYVTGHVIPALGYVHFHRLAYHISPKKDLEGTLGGAFLGVLLVLFVNFVAPPDLPESVLRDLRMDKDTYLYTCLLWQLVFAIVGAFISRYGDLLASLLKRLAQVKDTGDLIPGHGGMLDRVDALLFTAAVFVLYHRLSSGPNYTSYVQPTYQGWAYQASVLATLFPFVG</sequence>
<dbReference type="UniPathway" id="UPA00557">
    <property type="reaction ID" value="UER00614"/>
</dbReference>
<comment type="catalytic activity">
    <reaction evidence="13">
        <text>a 1,2-diacyl-sn-glycero-3-phosphate + CTP + H(+) = a CDP-1,2-diacyl-sn-glycerol + diphosphate</text>
        <dbReference type="Rhea" id="RHEA:16229"/>
        <dbReference type="ChEBI" id="CHEBI:15378"/>
        <dbReference type="ChEBI" id="CHEBI:33019"/>
        <dbReference type="ChEBI" id="CHEBI:37563"/>
        <dbReference type="ChEBI" id="CHEBI:58332"/>
        <dbReference type="ChEBI" id="CHEBI:58608"/>
        <dbReference type="EC" id="2.7.7.41"/>
    </reaction>
</comment>
<feature type="transmembrane region" description="Helical" evidence="14">
    <location>
        <begin position="219"/>
        <end position="236"/>
    </location>
</feature>
<dbReference type="eggNOG" id="KOG1440">
    <property type="taxonomic scope" value="Eukaryota"/>
</dbReference>
<keyword evidence="4" id="KW-0444">Lipid biosynthesis</keyword>
<evidence type="ECO:0000313" key="16">
    <source>
        <dbReference type="Proteomes" id="UP000030762"/>
    </source>
</evidence>
<feature type="transmembrane region" description="Helical" evidence="14">
    <location>
        <begin position="60"/>
        <end position="78"/>
    </location>
</feature>
<dbReference type="GO" id="GO:0005886">
    <property type="term" value="C:plasma membrane"/>
    <property type="evidence" value="ECO:0007669"/>
    <property type="project" value="UniProtKB-SubCell"/>
</dbReference>
<dbReference type="RefSeq" id="XP_008612063.1">
    <property type="nucleotide sequence ID" value="XM_008613841.1"/>
</dbReference>
<feature type="transmembrane region" description="Helical" evidence="14">
    <location>
        <begin position="147"/>
        <end position="172"/>
    </location>
</feature>
<dbReference type="GO" id="GO:0016024">
    <property type="term" value="P:CDP-diacylglycerol biosynthetic process"/>
    <property type="evidence" value="ECO:0007669"/>
    <property type="project" value="UniProtKB-UniPathway"/>
</dbReference>
<dbReference type="Pfam" id="PF01148">
    <property type="entry name" value="CTP_transf_1"/>
    <property type="match status" value="1"/>
</dbReference>
<evidence type="ECO:0000313" key="15">
    <source>
        <dbReference type="EMBL" id="EQC34657.1"/>
    </source>
</evidence>
<name>T0RWE2_SAPDV</name>
<reference evidence="15 16" key="1">
    <citation type="submission" date="2012-04" db="EMBL/GenBank/DDBJ databases">
        <title>The Genome Sequence of Saprolegnia declina VS20.</title>
        <authorList>
            <consortium name="The Broad Institute Genome Sequencing Platform"/>
            <person name="Russ C."/>
            <person name="Nusbaum C."/>
            <person name="Tyler B."/>
            <person name="van West P."/>
            <person name="Dieguez-Uribeondo J."/>
            <person name="de Bruijn I."/>
            <person name="Tripathy S."/>
            <person name="Jiang R."/>
            <person name="Young S.K."/>
            <person name="Zeng Q."/>
            <person name="Gargeya S."/>
            <person name="Fitzgerald M."/>
            <person name="Haas B."/>
            <person name="Abouelleil A."/>
            <person name="Alvarado L."/>
            <person name="Arachchi H.M."/>
            <person name="Berlin A."/>
            <person name="Chapman S.B."/>
            <person name="Goldberg J."/>
            <person name="Griggs A."/>
            <person name="Gujja S."/>
            <person name="Hansen M."/>
            <person name="Howarth C."/>
            <person name="Imamovic A."/>
            <person name="Larimer J."/>
            <person name="McCowen C."/>
            <person name="Montmayeur A."/>
            <person name="Murphy C."/>
            <person name="Neiman D."/>
            <person name="Pearson M."/>
            <person name="Priest M."/>
            <person name="Roberts A."/>
            <person name="Saif S."/>
            <person name="Shea T."/>
            <person name="Sisk P."/>
            <person name="Sykes S."/>
            <person name="Wortman J."/>
            <person name="Nusbaum C."/>
            <person name="Birren B."/>
        </authorList>
    </citation>
    <scope>NUCLEOTIDE SEQUENCE [LARGE SCALE GENOMIC DNA]</scope>
    <source>
        <strain evidence="15 16">VS20</strain>
    </source>
</reference>
<keyword evidence="12" id="KW-1208">Phospholipid metabolism</keyword>
<dbReference type="PANTHER" id="PTHR46382">
    <property type="entry name" value="PHOSPHATIDATE CYTIDYLYLTRANSFERASE"/>
    <property type="match status" value="1"/>
</dbReference>
<accession>T0RWE2</accession>
<dbReference type="EMBL" id="JH767154">
    <property type="protein sequence ID" value="EQC34657.1"/>
    <property type="molecule type" value="Genomic_DNA"/>
</dbReference>
<keyword evidence="6 13" id="KW-0812">Transmembrane</keyword>
<feature type="transmembrane region" description="Helical" evidence="14">
    <location>
        <begin position="281"/>
        <end position="298"/>
    </location>
</feature>
<evidence type="ECO:0000256" key="7">
    <source>
        <dbReference type="ARBA" id="ARBA00022695"/>
    </source>
</evidence>
<dbReference type="PANTHER" id="PTHR46382:SF1">
    <property type="entry name" value="PHOSPHATIDATE CYTIDYLYLTRANSFERASE"/>
    <property type="match status" value="1"/>
</dbReference>
<dbReference type="EC" id="2.7.7.41" evidence="13"/>
<dbReference type="GeneID" id="19948704"/>
<evidence type="ECO:0000256" key="9">
    <source>
        <dbReference type="ARBA" id="ARBA00023098"/>
    </source>
</evidence>
<organism evidence="15 16">
    <name type="scientific">Saprolegnia diclina (strain VS20)</name>
    <dbReference type="NCBI Taxonomy" id="1156394"/>
    <lineage>
        <taxon>Eukaryota</taxon>
        <taxon>Sar</taxon>
        <taxon>Stramenopiles</taxon>
        <taxon>Oomycota</taxon>
        <taxon>Saprolegniomycetes</taxon>
        <taxon>Saprolegniales</taxon>
        <taxon>Saprolegniaceae</taxon>
        <taxon>Saprolegnia</taxon>
    </lineage>
</organism>
<evidence type="ECO:0000256" key="1">
    <source>
        <dbReference type="ARBA" id="ARBA00004651"/>
    </source>
</evidence>
<feature type="transmembrane region" description="Helical" evidence="14">
    <location>
        <begin position="318"/>
        <end position="344"/>
    </location>
</feature>
<feature type="transmembrane region" description="Helical" evidence="14">
    <location>
        <begin position="256"/>
        <end position="274"/>
    </location>
</feature>
<evidence type="ECO:0000256" key="3">
    <source>
        <dbReference type="ARBA" id="ARBA00022475"/>
    </source>
</evidence>
<dbReference type="InterPro" id="IPR000374">
    <property type="entry name" value="PC_trans"/>
</dbReference>
<evidence type="ECO:0000256" key="13">
    <source>
        <dbReference type="RuleBase" id="RU003938"/>
    </source>
</evidence>
<keyword evidence="5 13" id="KW-0808">Transferase</keyword>
<feature type="transmembrane region" description="Helical" evidence="14">
    <location>
        <begin position="84"/>
        <end position="101"/>
    </location>
</feature>
<feature type="transmembrane region" description="Helical" evidence="14">
    <location>
        <begin position="192"/>
        <end position="212"/>
    </location>
</feature>
<gene>
    <name evidence="15" type="ORF">SDRG_07977</name>
</gene>
<keyword evidence="16" id="KW-1185">Reference proteome</keyword>
<dbReference type="OrthoDB" id="10260889at2759"/>
<evidence type="ECO:0000256" key="6">
    <source>
        <dbReference type="ARBA" id="ARBA00022692"/>
    </source>
</evidence>
<keyword evidence="3" id="KW-1003">Cell membrane</keyword>
<keyword evidence="11" id="KW-0594">Phospholipid biosynthesis</keyword>
<dbReference type="AlphaFoldDB" id="T0RWE2"/>
<evidence type="ECO:0000256" key="14">
    <source>
        <dbReference type="SAM" id="Phobius"/>
    </source>
</evidence>
<dbReference type="OMA" id="SPDWQYA"/>
<evidence type="ECO:0000256" key="2">
    <source>
        <dbReference type="ARBA" id="ARBA00010185"/>
    </source>
</evidence>
<evidence type="ECO:0000256" key="12">
    <source>
        <dbReference type="ARBA" id="ARBA00023264"/>
    </source>
</evidence>
<evidence type="ECO:0000256" key="11">
    <source>
        <dbReference type="ARBA" id="ARBA00023209"/>
    </source>
</evidence>
<comment type="subcellular location">
    <subcellularLocation>
        <location evidence="1">Cell membrane</location>
        <topology evidence="1">Multi-pass membrane protein</topology>
    </subcellularLocation>
</comment>
<comment type="similarity">
    <text evidence="2 13">Belongs to the CDS family.</text>
</comment>
<keyword evidence="7 13" id="KW-0548">Nucleotidyltransferase</keyword>
<evidence type="ECO:0000256" key="5">
    <source>
        <dbReference type="ARBA" id="ARBA00022679"/>
    </source>
</evidence>
<keyword evidence="9" id="KW-0443">Lipid metabolism</keyword>
<dbReference type="GO" id="GO:0004605">
    <property type="term" value="F:phosphatidate cytidylyltransferase activity"/>
    <property type="evidence" value="ECO:0007669"/>
    <property type="project" value="UniProtKB-EC"/>
</dbReference>
<feature type="transmembrane region" description="Helical" evidence="14">
    <location>
        <begin position="397"/>
        <end position="418"/>
    </location>
</feature>
<keyword evidence="8 14" id="KW-1133">Transmembrane helix</keyword>
<protein>
    <recommendedName>
        <fullName evidence="13">Phosphatidate cytidylyltransferase</fullName>
        <ecNumber evidence="13">2.7.7.41</ecNumber>
    </recommendedName>
</protein>
<proteinExistence type="inferred from homology"/>
<keyword evidence="10 14" id="KW-0472">Membrane</keyword>